<feature type="domain" description="N-acetyltransferase" evidence="3">
    <location>
        <begin position="3"/>
        <end position="165"/>
    </location>
</feature>
<dbReference type="GO" id="GO:0016747">
    <property type="term" value="F:acyltransferase activity, transferring groups other than amino-acyl groups"/>
    <property type="evidence" value="ECO:0007669"/>
    <property type="project" value="InterPro"/>
</dbReference>
<dbReference type="RefSeq" id="WP_091628148.1">
    <property type="nucleotide sequence ID" value="NZ_FOEF01000027.1"/>
</dbReference>
<dbReference type="PANTHER" id="PTHR43877">
    <property type="entry name" value="AMINOALKYLPHOSPHONATE N-ACETYLTRANSFERASE-RELATED-RELATED"/>
    <property type="match status" value="1"/>
</dbReference>
<dbReference type="OrthoDB" id="9799092at2"/>
<dbReference type="Gene3D" id="3.40.630.30">
    <property type="match status" value="1"/>
</dbReference>
<keyword evidence="4" id="KW-0687">Ribonucleoprotein</keyword>
<dbReference type="GO" id="GO:0005840">
    <property type="term" value="C:ribosome"/>
    <property type="evidence" value="ECO:0007669"/>
    <property type="project" value="UniProtKB-KW"/>
</dbReference>
<dbReference type="Proteomes" id="UP000198582">
    <property type="component" value="Unassembled WGS sequence"/>
</dbReference>
<feature type="domain" description="N-acetyltransferase" evidence="3">
    <location>
        <begin position="159"/>
        <end position="319"/>
    </location>
</feature>
<dbReference type="EMBL" id="FOEF01000027">
    <property type="protein sequence ID" value="SEP53459.1"/>
    <property type="molecule type" value="Genomic_DNA"/>
</dbReference>
<dbReference type="InterPro" id="IPR016181">
    <property type="entry name" value="Acyl_CoA_acyltransferase"/>
</dbReference>
<dbReference type="PANTHER" id="PTHR43877:SF2">
    <property type="entry name" value="AMINOALKYLPHOSPHONATE N-ACETYLTRANSFERASE-RELATED"/>
    <property type="match status" value="1"/>
</dbReference>
<dbReference type="InterPro" id="IPR000182">
    <property type="entry name" value="GNAT_dom"/>
</dbReference>
<keyword evidence="4" id="KW-0689">Ribosomal protein</keyword>
<name>A0A1H8YMS7_9PSEU</name>
<evidence type="ECO:0000256" key="1">
    <source>
        <dbReference type="ARBA" id="ARBA00022679"/>
    </source>
</evidence>
<reference evidence="5" key="1">
    <citation type="submission" date="2016-10" db="EMBL/GenBank/DDBJ databases">
        <authorList>
            <person name="Varghese N."/>
            <person name="Submissions S."/>
        </authorList>
    </citation>
    <scope>NUCLEOTIDE SEQUENCE [LARGE SCALE GENOMIC DNA]</scope>
    <source>
        <strain evidence="5">DSM 44993</strain>
    </source>
</reference>
<dbReference type="AlphaFoldDB" id="A0A1H8YMS7"/>
<accession>A0A1H8YMS7</accession>
<keyword evidence="1" id="KW-0808">Transferase</keyword>
<evidence type="ECO:0000313" key="5">
    <source>
        <dbReference type="Proteomes" id="UP000198582"/>
    </source>
</evidence>
<evidence type="ECO:0000259" key="3">
    <source>
        <dbReference type="PROSITE" id="PS51186"/>
    </source>
</evidence>
<dbReference type="CDD" id="cd04301">
    <property type="entry name" value="NAT_SF"/>
    <property type="match status" value="1"/>
</dbReference>
<protein>
    <submittedName>
        <fullName evidence="4">Ribosomal protein S18 acetylase RimI</fullName>
    </submittedName>
</protein>
<gene>
    <name evidence="4" type="ORF">SAMN04489732_12755</name>
</gene>
<organism evidence="4 5">
    <name type="scientific">Amycolatopsis saalfeldensis</name>
    <dbReference type="NCBI Taxonomy" id="394193"/>
    <lineage>
        <taxon>Bacteria</taxon>
        <taxon>Bacillati</taxon>
        <taxon>Actinomycetota</taxon>
        <taxon>Actinomycetes</taxon>
        <taxon>Pseudonocardiales</taxon>
        <taxon>Pseudonocardiaceae</taxon>
        <taxon>Amycolatopsis</taxon>
    </lineage>
</organism>
<dbReference type="Pfam" id="PF00583">
    <property type="entry name" value="Acetyltransf_1"/>
    <property type="match status" value="1"/>
</dbReference>
<dbReference type="SUPFAM" id="SSF55729">
    <property type="entry name" value="Acyl-CoA N-acyltransferases (Nat)"/>
    <property type="match status" value="2"/>
</dbReference>
<dbReference type="InterPro" id="IPR050832">
    <property type="entry name" value="Bact_Acetyltransf"/>
</dbReference>
<keyword evidence="2" id="KW-0012">Acyltransferase</keyword>
<dbReference type="PROSITE" id="PS51186">
    <property type="entry name" value="GNAT"/>
    <property type="match status" value="2"/>
</dbReference>
<proteinExistence type="predicted"/>
<dbReference type="STRING" id="394193.SAMN04489732_12755"/>
<keyword evidence="5" id="KW-1185">Reference proteome</keyword>
<sequence length="319" mass="35484">MDLTWRPLTLDDSEQLAGLFAAAQDVDRTGEHYSAEDLREELDAPNIDLPSGSIGAWAGDRLVGYAAVGRRDLADPVDMPRVETLTHPDFRTREIADHLMTWLLDAGKRVHEQFFPQAPLELHATVHENEHWYAGALTRAGYRRARTFVEMRADLAELPSMKPLPEGYEVAGFEDRYDALTLEARNVTFAEHWGSALLSPEAWRHRVTGSKDFRADLSYLVLTPSRDRVLAFVLSSFIASEAAATGVRELYVEYVGTRAELRGLGIASALLGHTLVQARAKGFERSALSVDTSNSALGVYERCGYRVADTRYGYVLPVS</sequence>
<evidence type="ECO:0000313" key="4">
    <source>
        <dbReference type="EMBL" id="SEP53459.1"/>
    </source>
</evidence>
<evidence type="ECO:0000256" key="2">
    <source>
        <dbReference type="ARBA" id="ARBA00023315"/>
    </source>
</evidence>